<sequence length="102" mass="11115">MADPAIEIELASALPVLIGGIGRALGLMLMLMMTDVLHLGRNAFMHAISRHRRPTELEREQSKHQNSDQAAHFWSLACALERFVRVTATFIAGAQTPAPPAA</sequence>
<name>A0ABT2PJ80_9BURK</name>
<evidence type="ECO:0000313" key="3">
    <source>
        <dbReference type="Proteomes" id="UP001525968"/>
    </source>
</evidence>
<proteinExistence type="predicted"/>
<dbReference type="EMBL" id="JAODYH010000001">
    <property type="protein sequence ID" value="MCT9809183.1"/>
    <property type="molecule type" value="Genomic_DNA"/>
</dbReference>
<keyword evidence="1" id="KW-1133">Transmembrane helix</keyword>
<evidence type="ECO:0000256" key="1">
    <source>
        <dbReference type="SAM" id="Phobius"/>
    </source>
</evidence>
<organism evidence="2 3">
    <name type="scientific">Acidovorax bellezanensis</name>
    <dbReference type="NCBI Taxonomy" id="2976702"/>
    <lineage>
        <taxon>Bacteria</taxon>
        <taxon>Pseudomonadati</taxon>
        <taxon>Pseudomonadota</taxon>
        <taxon>Betaproteobacteria</taxon>
        <taxon>Burkholderiales</taxon>
        <taxon>Comamonadaceae</taxon>
        <taxon>Acidovorax</taxon>
    </lineage>
</organism>
<reference evidence="2 3" key="1">
    <citation type="submission" date="2022-09" db="EMBL/GenBank/DDBJ databases">
        <title>Draft genome of isolate Be4.</title>
        <authorList>
            <person name="Sanchez-Castro I."/>
            <person name="Martinez-Rodriguez P."/>
            <person name="Descostes M."/>
            <person name="Merroun M."/>
        </authorList>
    </citation>
    <scope>NUCLEOTIDE SEQUENCE [LARGE SCALE GENOMIC DNA]</scope>
    <source>
        <strain evidence="2 3">Be4</strain>
    </source>
</reference>
<accession>A0ABT2PJ80</accession>
<comment type="caution">
    <text evidence="2">The sequence shown here is derived from an EMBL/GenBank/DDBJ whole genome shotgun (WGS) entry which is preliminary data.</text>
</comment>
<keyword evidence="1" id="KW-0472">Membrane</keyword>
<dbReference type="Proteomes" id="UP001525968">
    <property type="component" value="Unassembled WGS sequence"/>
</dbReference>
<gene>
    <name evidence="2" type="ORF">N0K08_00920</name>
</gene>
<feature type="transmembrane region" description="Helical" evidence="1">
    <location>
        <begin position="12"/>
        <end position="32"/>
    </location>
</feature>
<keyword evidence="1" id="KW-0812">Transmembrane</keyword>
<evidence type="ECO:0000313" key="2">
    <source>
        <dbReference type="EMBL" id="MCT9809183.1"/>
    </source>
</evidence>
<protein>
    <submittedName>
        <fullName evidence="2">Uncharacterized protein</fullName>
    </submittedName>
</protein>
<keyword evidence="3" id="KW-1185">Reference proteome</keyword>